<dbReference type="HOGENOM" id="CLU_042913_1_0_6"/>
<organism evidence="2 3">
    <name type="scientific">Beggiatoa alba B18LD</name>
    <dbReference type="NCBI Taxonomy" id="395493"/>
    <lineage>
        <taxon>Bacteria</taxon>
        <taxon>Pseudomonadati</taxon>
        <taxon>Pseudomonadota</taxon>
        <taxon>Gammaproteobacteria</taxon>
        <taxon>Thiotrichales</taxon>
        <taxon>Thiotrichaceae</taxon>
        <taxon>Beggiatoa</taxon>
    </lineage>
</organism>
<dbReference type="EMBL" id="JH600070">
    <property type="protein sequence ID" value="EIJ41832.1"/>
    <property type="molecule type" value="Genomic_DNA"/>
</dbReference>
<dbReference type="STRING" id="395493.BegalDRAFT_0924"/>
<dbReference type="InterPro" id="IPR007939">
    <property type="entry name" value="Cu-R_B_prcur"/>
</dbReference>
<feature type="signal peptide" evidence="1">
    <location>
        <begin position="1"/>
        <end position="21"/>
    </location>
</feature>
<keyword evidence="3" id="KW-1185">Reference proteome</keyword>
<dbReference type="GO" id="GO:0009279">
    <property type="term" value="C:cell outer membrane"/>
    <property type="evidence" value="ECO:0007669"/>
    <property type="project" value="InterPro"/>
</dbReference>
<dbReference type="eggNOG" id="COG3667">
    <property type="taxonomic scope" value="Bacteria"/>
</dbReference>
<feature type="chain" id="PRO_5003668685" evidence="1">
    <location>
        <begin position="22"/>
        <end position="238"/>
    </location>
</feature>
<dbReference type="AlphaFoldDB" id="I3CDY9"/>
<evidence type="ECO:0000256" key="1">
    <source>
        <dbReference type="SAM" id="SignalP"/>
    </source>
</evidence>
<name>I3CDY9_9GAMM</name>
<dbReference type="GO" id="GO:0006878">
    <property type="term" value="P:intracellular copper ion homeostasis"/>
    <property type="evidence" value="ECO:0007669"/>
    <property type="project" value="InterPro"/>
</dbReference>
<gene>
    <name evidence="2" type="ORF">BegalDRAFT_0924</name>
</gene>
<dbReference type="GO" id="GO:0005507">
    <property type="term" value="F:copper ion binding"/>
    <property type="evidence" value="ECO:0007669"/>
    <property type="project" value="InterPro"/>
</dbReference>
<proteinExistence type="predicted"/>
<dbReference type="Pfam" id="PF05275">
    <property type="entry name" value="CopB"/>
    <property type="match status" value="1"/>
</dbReference>
<protein>
    <submittedName>
        <fullName evidence="2">Uncharacterized protein involved in copper resistance</fullName>
    </submittedName>
</protein>
<evidence type="ECO:0000313" key="2">
    <source>
        <dbReference type="EMBL" id="EIJ41832.1"/>
    </source>
</evidence>
<dbReference type="Proteomes" id="UP000005744">
    <property type="component" value="Unassembled WGS sequence"/>
</dbReference>
<reference evidence="2 3" key="1">
    <citation type="submission" date="2011-11" db="EMBL/GenBank/DDBJ databases">
        <title>Improved High-Quality Draft sequence of Beggiatoa alba B18lD.</title>
        <authorList>
            <consortium name="US DOE Joint Genome Institute"/>
            <person name="Lucas S."/>
            <person name="Han J."/>
            <person name="Lapidus A."/>
            <person name="Cheng J.-F."/>
            <person name="Goodwin L."/>
            <person name="Pitluck S."/>
            <person name="Peters L."/>
            <person name="Mikhailova N."/>
            <person name="Held B."/>
            <person name="Detter J.C."/>
            <person name="Han C."/>
            <person name="Tapia R."/>
            <person name="Land M."/>
            <person name="Hauser L."/>
            <person name="Kyrpides N."/>
            <person name="Ivanova N."/>
            <person name="Pagani I."/>
            <person name="Samuel K."/>
            <person name="Teske A."/>
            <person name="Mueller J."/>
            <person name="Woyke T."/>
        </authorList>
    </citation>
    <scope>NUCLEOTIDE SEQUENCE [LARGE SCALE GENOMIC DNA]</scope>
    <source>
        <strain evidence="2 3">B18LD</strain>
    </source>
</reference>
<keyword evidence="1" id="KW-0732">Signal</keyword>
<evidence type="ECO:0000313" key="3">
    <source>
        <dbReference type="Proteomes" id="UP000005744"/>
    </source>
</evidence>
<accession>I3CDY9</accession>
<dbReference type="RefSeq" id="WP_002684115.1">
    <property type="nucleotide sequence ID" value="NZ_JH600070.1"/>
</dbReference>
<dbReference type="OrthoDB" id="9778934at2"/>
<sequence length="238" mass="26927">MHTNATMFALLLLALPSASFAEETHSGMEHGSEIFHRFTLDIGAGLSRDDETFNWDFDGWIGTDEHKLWLKAEGEHTNSNTEKSEFHALYSYNLSTFWDIQAGIRYDNEPKSISYAEIGFQGLAPYFIETAAHVFVSEDGDTTARLHQDTEFLFSQRLILQPYWEINASAQTVHALHIGKGISSAEFGGQLRYEITRKFAPYIDIKYERKFGDTADFAERHGESVDAVVGTIGVRLLF</sequence>